<dbReference type="ESTHER" id="9hemi-e5fqv1">
    <property type="family name" value="Carb_B_Arthropoda"/>
</dbReference>
<name>E5FQV1_LAOST</name>
<feature type="signal peptide" evidence="2">
    <location>
        <begin position="1"/>
        <end position="22"/>
    </location>
</feature>
<dbReference type="Pfam" id="PF00135">
    <property type="entry name" value="COesterase"/>
    <property type="match status" value="1"/>
</dbReference>
<organism evidence="4">
    <name type="scientific">Laodelphax striatellus</name>
    <name type="common">Small brown planthopper</name>
    <name type="synonym">Delphax striatella</name>
    <dbReference type="NCBI Taxonomy" id="195883"/>
    <lineage>
        <taxon>Eukaryota</taxon>
        <taxon>Metazoa</taxon>
        <taxon>Ecdysozoa</taxon>
        <taxon>Arthropoda</taxon>
        <taxon>Hexapoda</taxon>
        <taxon>Insecta</taxon>
        <taxon>Pterygota</taxon>
        <taxon>Neoptera</taxon>
        <taxon>Paraneoptera</taxon>
        <taxon>Hemiptera</taxon>
        <taxon>Auchenorrhyncha</taxon>
        <taxon>Fulgoroidea</taxon>
        <taxon>Delphacidae</taxon>
        <taxon>Criomorphinae</taxon>
        <taxon>Laodelphax</taxon>
    </lineage>
</organism>
<dbReference type="SUPFAM" id="SSF53474">
    <property type="entry name" value="alpha/beta-Hydrolases"/>
    <property type="match status" value="1"/>
</dbReference>
<keyword evidence="2" id="KW-0732">Signal</keyword>
<dbReference type="PANTHER" id="PTHR43142:SF12">
    <property type="entry name" value="CARBOXYLESTERASE TYPE B DOMAIN-CONTAINING PROTEIN-RELATED"/>
    <property type="match status" value="1"/>
</dbReference>
<evidence type="ECO:0000256" key="2">
    <source>
        <dbReference type="SAM" id="SignalP"/>
    </source>
</evidence>
<keyword evidence="1" id="KW-0325">Glycoprotein</keyword>
<evidence type="ECO:0000256" key="1">
    <source>
        <dbReference type="ARBA" id="ARBA00023180"/>
    </source>
</evidence>
<evidence type="ECO:0000313" key="4">
    <source>
        <dbReference type="EMBL" id="ADR73024.1"/>
    </source>
</evidence>
<dbReference type="EMBL" id="HM600724">
    <property type="protein sequence ID" value="ADR73024.1"/>
    <property type="molecule type" value="mRNA"/>
</dbReference>
<accession>E5FQV1</accession>
<protein>
    <submittedName>
        <fullName evidence="4">Carboxylesterase</fullName>
    </submittedName>
</protein>
<feature type="chain" id="PRO_5007654038" evidence="2">
    <location>
        <begin position="23"/>
        <end position="621"/>
    </location>
</feature>
<dbReference type="InterPro" id="IPR002018">
    <property type="entry name" value="CarbesteraseB"/>
</dbReference>
<dbReference type="AlphaFoldDB" id="E5FQV1"/>
<reference evidence="4" key="1">
    <citation type="submission" date="2010-06" db="EMBL/GenBank/DDBJ databases">
        <authorList>
            <person name="Fang J.-C."/>
            <person name="Zhang Y.-L."/>
            <person name="Guo H.-F."/>
            <person name="Xie L."/>
        </authorList>
    </citation>
    <scope>NUCLEOTIDE SEQUENCE</scope>
    <source>
        <strain evidence="4">Yunnan</strain>
    </source>
</reference>
<dbReference type="PANTHER" id="PTHR43142">
    <property type="entry name" value="CARBOXYLIC ESTER HYDROLASE"/>
    <property type="match status" value="1"/>
</dbReference>
<gene>
    <name evidence="4" type="primary">CarE</name>
</gene>
<sequence length="621" mass="68886">MDVGQRLLVLVVMSCSATAAIGGSEEAIGGTRGGSSEDGGDQQCPILNIPELGSLCGTTDTSAWSNITLYNYQNIPYALPPSGHRRFKPPEPAHPWNGVLDATKFGKKCPQANTEKELKDLRTRINSGEDVGDCLTLNVYTPVAPGKCDKHNLLSVMFYIHGGSFRVGSAHDFRPNYLLDEGDIVLIVPQYRLGPLGFLSLQTDELPGDMGFMDMVLALKWTQKYIKYFCGDSSRVTLFGQSAGGAAVTLMMASPLVTPDMFQRVIVQSGSSLCDWALDRDPVEHAKRIAELANCTDENRDELALCLHRTNTWELLVAHSDFLTEVLVTEGQAVKGNNGGNHAVIQQAGPNSFLIEDPHVLFKEGRYRHVPMMAGITKHEGSFFLGNIYDFILVRDNVTNDTEYLKKEFIKDTLQFSGIDGTTGAITDIFQDKYFKDDEVGNFTAMIPGLIDICGVTLLKACLLQQIRHNWQLQPSYLYSFNYKGHLTKFGYGEEVNYPFGGGVAHSDDLLYLFPHTKGELYPHEVEVAKTVVGLWTSFSKDGQPYVNDDVEWLPMSSANGPYLRIEKTSRLKDHFMEEFNITITEGYPGNSENRTSDGQNLQTYKVGLLLSILFTCLRSL</sequence>
<proteinExistence type="evidence at transcript level"/>
<evidence type="ECO:0000259" key="3">
    <source>
        <dbReference type="Pfam" id="PF00135"/>
    </source>
</evidence>
<dbReference type="EMBL" id="HM600725">
    <property type="protein sequence ID" value="ADR73025.1"/>
    <property type="molecule type" value="mRNA"/>
</dbReference>
<feature type="domain" description="Carboxylesterase type B" evidence="3">
    <location>
        <begin position="45"/>
        <end position="576"/>
    </location>
</feature>
<dbReference type="Gene3D" id="3.40.50.1820">
    <property type="entry name" value="alpha/beta hydrolase"/>
    <property type="match status" value="1"/>
</dbReference>
<dbReference type="InterPro" id="IPR029058">
    <property type="entry name" value="AB_hydrolase_fold"/>
</dbReference>